<name>A0A1H9B4D0_9GAMM</name>
<evidence type="ECO:0000313" key="3">
    <source>
        <dbReference type="Proteomes" id="UP000199267"/>
    </source>
</evidence>
<evidence type="ECO:0000259" key="1">
    <source>
        <dbReference type="SMART" id="SM00953"/>
    </source>
</evidence>
<dbReference type="RefSeq" id="WP_090619380.1">
    <property type="nucleotide sequence ID" value="NZ_FOFJ01000003.1"/>
</dbReference>
<reference evidence="2 3" key="1">
    <citation type="submission" date="2016-10" db="EMBL/GenBank/DDBJ databases">
        <authorList>
            <person name="de Groot N.N."/>
        </authorList>
    </citation>
    <scope>NUCLEOTIDE SEQUENCE [LARGE SCALE GENOMIC DNA]</scope>
    <source>
        <strain evidence="2 3">DSM 378</strain>
    </source>
</reference>
<protein>
    <submittedName>
        <fullName evidence="2">RES domain-containing protein</fullName>
    </submittedName>
</protein>
<dbReference type="InterPro" id="IPR014914">
    <property type="entry name" value="RES_dom"/>
</dbReference>
<gene>
    <name evidence="2" type="ORF">SAMN04244573_00568</name>
</gene>
<feature type="domain" description="RES" evidence="1">
    <location>
        <begin position="80"/>
        <end position="208"/>
    </location>
</feature>
<dbReference type="SMART" id="SM00953">
    <property type="entry name" value="RES"/>
    <property type="match status" value="1"/>
</dbReference>
<evidence type="ECO:0000313" key="2">
    <source>
        <dbReference type="EMBL" id="SEP83876.1"/>
    </source>
</evidence>
<proteinExistence type="predicted"/>
<dbReference type="Pfam" id="PF08808">
    <property type="entry name" value="RES"/>
    <property type="match status" value="1"/>
</dbReference>
<dbReference type="EMBL" id="FOFJ01000003">
    <property type="protein sequence ID" value="SEP83876.1"/>
    <property type="molecule type" value="Genomic_DNA"/>
</dbReference>
<sequence>MLSSLAALGGESLQAYRLVNSKFPPIALFDDVADEADFEALYRLQAMTNPRLQNEIGRLELIPRGEIPFGIPGCSYATAPFTHVNPAGSRFSNGSFGVLYLADRMDTAIAEVRHHQARYWSSVQGLNYDRFVFRGLTCRFTDAGMRDATGVPLSDPIYAPDDYTHSHQLGSEAKREACPGLRYNSVRCPGNVCWALMTPRPVTSIIQTAHYEMIWSGQIISVNRITAQIADRVQNSR</sequence>
<dbReference type="AlphaFoldDB" id="A0A1H9B4D0"/>
<organism evidence="2 3">
    <name type="scientific">Azotobacter beijerinckii</name>
    <dbReference type="NCBI Taxonomy" id="170623"/>
    <lineage>
        <taxon>Bacteria</taxon>
        <taxon>Pseudomonadati</taxon>
        <taxon>Pseudomonadota</taxon>
        <taxon>Gammaproteobacteria</taxon>
        <taxon>Pseudomonadales</taxon>
        <taxon>Pseudomonadaceae</taxon>
        <taxon>Azotobacter</taxon>
    </lineage>
</organism>
<dbReference type="Proteomes" id="UP000199267">
    <property type="component" value="Unassembled WGS sequence"/>
</dbReference>
<accession>A0A1H9B4D0</accession>